<sequence length="104" mass="11823">MQMKPLRPFQHVVDDWAAELSEKLGRPVAVLRENGLTARDFSVDERVELRRPTGFTIAIPLAFCVTDATRGVAVFSEHDGYMEFSLEEDDVASQIVEHTYRHGF</sequence>
<proteinExistence type="predicted"/>
<organism evidence="1 2">
    <name type="scientific">Stenotrophomonas maltophilia</name>
    <name type="common">Pseudomonas maltophilia</name>
    <name type="synonym">Xanthomonas maltophilia</name>
    <dbReference type="NCBI Taxonomy" id="40324"/>
    <lineage>
        <taxon>Bacteria</taxon>
        <taxon>Pseudomonadati</taxon>
        <taxon>Pseudomonadota</taxon>
        <taxon>Gammaproteobacteria</taxon>
        <taxon>Lysobacterales</taxon>
        <taxon>Lysobacteraceae</taxon>
        <taxon>Stenotrophomonas</taxon>
        <taxon>Stenotrophomonas maltophilia group</taxon>
    </lineage>
</organism>
<comment type="caution">
    <text evidence="1">The sequence shown here is derived from an EMBL/GenBank/DDBJ whole genome shotgun (WGS) entry which is preliminary data.</text>
</comment>
<dbReference type="Proteomes" id="UP000487117">
    <property type="component" value="Unassembled WGS sequence"/>
</dbReference>
<dbReference type="EMBL" id="WNDS01000001">
    <property type="protein sequence ID" value="KAF1017100.1"/>
    <property type="molecule type" value="Genomic_DNA"/>
</dbReference>
<dbReference type="AlphaFoldDB" id="A0A7V8FJ61"/>
<gene>
    <name evidence="1" type="ORF">GAK31_00359</name>
</gene>
<evidence type="ECO:0000313" key="2">
    <source>
        <dbReference type="Proteomes" id="UP000487117"/>
    </source>
</evidence>
<name>A0A7V8FJ61_STEMA</name>
<protein>
    <submittedName>
        <fullName evidence="1">Uncharacterized protein</fullName>
    </submittedName>
</protein>
<reference evidence="2" key="1">
    <citation type="journal article" date="2020" name="MBio">
        <title>Horizontal gene transfer to a defensive symbiont with a reduced genome amongst a multipartite beetle microbiome.</title>
        <authorList>
            <person name="Waterworth S.C."/>
            <person name="Florez L.V."/>
            <person name="Rees E.R."/>
            <person name="Hertweck C."/>
            <person name="Kaltenpoth M."/>
            <person name="Kwan J.C."/>
        </authorList>
    </citation>
    <scope>NUCLEOTIDE SEQUENCE [LARGE SCALE GENOMIC DNA]</scope>
</reference>
<accession>A0A7V8FJ61</accession>
<evidence type="ECO:0000313" key="1">
    <source>
        <dbReference type="EMBL" id="KAF1017100.1"/>
    </source>
</evidence>